<reference evidence="1" key="1">
    <citation type="submission" date="2014-11" db="EMBL/GenBank/DDBJ databases">
        <authorList>
            <person name="Amaro Gonzalez C."/>
        </authorList>
    </citation>
    <scope>NUCLEOTIDE SEQUENCE</scope>
</reference>
<protein>
    <submittedName>
        <fullName evidence="1">Uncharacterized protein</fullName>
    </submittedName>
</protein>
<organism evidence="1">
    <name type="scientific">Anguilla anguilla</name>
    <name type="common">European freshwater eel</name>
    <name type="synonym">Muraena anguilla</name>
    <dbReference type="NCBI Taxonomy" id="7936"/>
    <lineage>
        <taxon>Eukaryota</taxon>
        <taxon>Metazoa</taxon>
        <taxon>Chordata</taxon>
        <taxon>Craniata</taxon>
        <taxon>Vertebrata</taxon>
        <taxon>Euteleostomi</taxon>
        <taxon>Actinopterygii</taxon>
        <taxon>Neopterygii</taxon>
        <taxon>Teleostei</taxon>
        <taxon>Anguilliformes</taxon>
        <taxon>Anguillidae</taxon>
        <taxon>Anguilla</taxon>
    </lineage>
</organism>
<reference evidence="1" key="2">
    <citation type="journal article" date="2015" name="Fish Shellfish Immunol.">
        <title>Early steps in the European eel (Anguilla anguilla)-Vibrio vulnificus interaction in the gills: Role of the RtxA13 toxin.</title>
        <authorList>
            <person name="Callol A."/>
            <person name="Pajuelo D."/>
            <person name="Ebbesson L."/>
            <person name="Teles M."/>
            <person name="MacKenzie S."/>
            <person name="Amaro C."/>
        </authorList>
    </citation>
    <scope>NUCLEOTIDE SEQUENCE</scope>
</reference>
<dbReference type="AlphaFoldDB" id="A0A0E9V9U4"/>
<proteinExistence type="predicted"/>
<dbReference type="EMBL" id="GBXM01033801">
    <property type="protein sequence ID" value="JAH74776.1"/>
    <property type="molecule type" value="Transcribed_RNA"/>
</dbReference>
<accession>A0A0E9V9U4</accession>
<sequence length="68" mass="7926">MPLYAELYGCGGLVQFTITEDMLTTEGFLFFLVKYNTCKIWKYIKIWNILFLKTAMVLPSTLAVTEHR</sequence>
<evidence type="ECO:0000313" key="1">
    <source>
        <dbReference type="EMBL" id="JAH74776.1"/>
    </source>
</evidence>
<name>A0A0E9V9U4_ANGAN</name>